<dbReference type="RefSeq" id="WP_045775802.1">
    <property type="nucleotide sequence ID" value="NZ_LAJY01000252.1"/>
</dbReference>
<dbReference type="NCBIfam" id="NF002342">
    <property type="entry name" value="PRK01305.1-3"/>
    <property type="match status" value="1"/>
</dbReference>
<proteinExistence type="inferred from homology"/>
<comment type="subcellular location">
    <subcellularLocation>
        <location evidence="4">Cytoplasm</location>
    </subcellularLocation>
</comment>
<comment type="similarity">
    <text evidence="4">Belongs to the R-transferase family. Bpt subfamily.</text>
</comment>
<protein>
    <recommendedName>
        <fullName evidence="4">Aspartate/glutamate leucyltransferase</fullName>
        <ecNumber evidence="4">2.3.2.29</ecNumber>
    </recommendedName>
</protein>
<comment type="catalytic activity">
    <reaction evidence="4">
        <text>N-terminal L-aspartyl-[protein] + L-leucyl-tRNA(Leu) = N-terminal L-leucyl-L-aspartyl-[protein] + tRNA(Leu) + H(+)</text>
        <dbReference type="Rhea" id="RHEA:50420"/>
        <dbReference type="Rhea" id="RHEA-COMP:9613"/>
        <dbReference type="Rhea" id="RHEA-COMP:9622"/>
        <dbReference type="Rhea" id="RHEA-COMP:12669"/>
        <dbReference type="Rhea" id="RHEA-COMP:12674"/>
        <dbReference type="ChEBI" id="CHEBI:15378"/>
        <dbReference type="ChEBI" id="CHEBI:64720"/>
        <dbReference type="ChEBI" id="CHEBI:78442"/>
        <dbReference type="ChEBI" id="CHEBI:78494"/>
        <dbReference type="ChEBI" id="CHEBI:133042"/>
        <dbReference type="EC" id="2.3.2.29"/>
    </reaction>
</comment>
<dbReference type="EC" id="2.3.2.29" evidence="4"/>
<dbReference type="PATRIC" id="fig|552518.3.peg.1540"/>
<dbReference type="NCBIfam" id="NF002343">
    <property type="entry name" value="PRK01305.1-4"/>
    <property type="match status" value="1"/>
</dbReference>
<dbReference type="Proteomes" id="UP000033774">
    <property type="component" value="Unassembled WGS sequence"/>
</dbReference>
<dbReference type="Pfam" id="PF04376">
    <property type="entry name" value="ATE_N"/>
    <property type="match status" value="1"/>
</dbReference>
<dbReference type="GO" id="GO:0008914">
    <property type="term" value="F:leucyl-tRNA--protein transferase activity"/>
    <property type="evidence" value="ECO:0007669"/>
    <property type="project" value="UniProtKB-UniRule"/>
</dbReference>
<dbReference type="InterPro" id="IPR007472">
    <property type="entry name" value="N-end_Aminoacyl_Trfase_C"/>
</dbReference>
<dbReference type="OrthoDB" id="9782022at2"/>
<comment type="function">
    <text evidence="4">Functions in the N-end rule pathway of protein degradation where it conjugates Leu from its aminoacyl-tRNA to the N-termini of proteins containing an N-terminal aspartate or glutamate.</text>
</comment>
<evidence type="ECO:0000256" key="4">
    <source>
        <dbReference type="HAMAP-Rule" id="MF_00689"/>
    </source>
</evidence>
<dbReference type="Pfam" id="PF04377">
    <property type="entry name" value="ATE_C"/>
    <property type="match status" value="1"/>
</dbReference>
<dbReference type="GO" id="GO:0071596">
    <property type="term" value="P:ubiquitin-dependent protein catabolic process via the N-end rule pathway"/>
    <property type="evidence" value="ECO:0007669"/>
    <property type="project" value="InterPro"/>
</dbReference>
<accession>A0A0F3IVH2</accession>
<comment type="caution">
    <text evidence="7">The sequence shown here is derived from an EMBL/GenBank/DDBJ whole genome shotgun (WGS) entry which is preliminary data.</text>
</comment>
<dbReference type="InterPro" id="IPR016181">
    <property type="entry name" value="Acyl_CoA_acyltransferase"/>
</dbReference>
<comment type="catalytic activity">
    <reaction evidence="4">
        <text>N-terminal L-glutamyl-[protein] + L-leucyl-tRNA(Leu) = N-terminal L-leucyl-L-glutamyl-[protein] + tRNA(Leu) + H(+)</text>
        <dbReference type="Rhea" id="RHEA:50412"/>
        <dbReference type="Rhea" id="RHEA-COMP:9613"/>
        <dbReference type="Rhea" id="RHEA-COMP:9622"/>
        <dbReference type="Rhea" id="RHEA-COMP:12664"/>
        <dbReference type="Rhea" id="RHEA-COMP:12668"/>
        <dbReference type="ChEBI" id="CHEBI:15378"/>
        <dbReference type="ChEBI" id="CHEBI:64721"/>
        <dbReference type="ChEBI" id="CHEBI:78442"/>
        <dbReference type="ChEBI" id="CHEBI:78494"/>
        <dbReference type="ChEBI" id="CHEBI:133041"/>
        <dbReference type="EC" id="2.3.2.29"/>
    </reaction>
</comment>
<gene>
    <name evidence="4" type="primary">bpt</name>
    <name evidence="7" type="ORF">VZ95_10540</name>
</gene>
<sequence>MTDELDRGITALDRIVEPIFYRTRPFPCSYLPGREETRVLTEISAEMAAGGFFEFLQHYGFRRSQRYLYRPACDGCTACIPVRIPVARFAPSRTMRKLHKLNHDLRASFAPARASAELFDLFERYQHQRHSDSDMALMSYEEFRLLIEESPVKTGLLQLRDEAGRLWACGLTDVGQDSLSAVYSFYEPDTPTRSLGTFLVQALVAEAVQRGLTYLYLGYWIEDCRKMSYKARFSPLERFDGHRWVERAPED</sequence>
<evidence type="ECO:0000313" key="7">
    <source>
        <dbReference type="EMBL" id="KJV09589.1"/>
    </source>
</evidence>
<keyword evidence="3 4" id="KW-0012">Acyltransferase</keyword>
<dbReference type="NCBIfam" id="NF002346">
    <property type="entry name" value="PRK01305.2-3"/>
    <property type="match status" value="1"/>
</dbReference>
<evidence type="ECO:0000259" key="6">
    <source>
        <dbReference type="Pfam" id="PF04377"/>
    </source>
</evidence>
<feature type="domain" description="N-end aminoacyl transferase N-terminal" evidence="5">
    <location>
        <begin position="27"/>
        <end position="97"/>
    </location>
</feature>
<evidence type="ECO:0000256" key="2">
    <source>
        <dbReference type="ARBA" id="ARBA00022679"/>
    </source>
</evidence>
<evidence type="ECO:0000256" key="3">
    <source>
        <dbReference type="ARBA" id="ARBA00023315"/>
    </source>
</evidence>
<feature type="domain" description="N-end rule aminoacyl transferase C-terminal" evidence="6">
    <location>
        <begin position="118"/>
        <end position="239"/>
    </location>
</feature>
<dbReference type="HAMAP" id="MF_00689">
    <property type="entry name" value="Bpt"/>
    <property type="match status" value="1"/>
</dbReference>
<dbReference type="InterPro" id="IPR030700">
    <property type="entry name" value="N-end_Aminoacyl_Trfase"/>
</dbReference>
<dbReference type="InterPro" id="IPR007471">
    <property type="entry name" value="N-end_Aminoacyl_Trfase_N"/>
</dbReference>
<evidence type="ECO:0000256" key="1">
    <source>
        <dbReference type="ARBA" id="ARBA00022490"/>
    </source>
</evidence>
<dbReference type="PANTHER" id="PTHR21367">
    <property type="entry name" value="ARGININE-TRNA-PROTEIN TRANSFERASE 1"/>
    <property type="match status" value="1"/>
</dbReference>
<organism evidence="7 8">
    <name type="scientific">Elstera litoralis</name>
    <dbReference type="NCBI Taxonomy" id="552518"/>
    <lineage>
        <taxon>Bacteria</taxon>
        <taxon>Pseudomonadati</taxon>
        <taxon>Pseudomonadota</taxon>
        <taxon>Alphaproteobacteria</taxon>
        <taxon>Rhodospirillales</taxon>
        <taxon>Rhodospirillaceae</taxon>
        <taxon>Elstera</taxon>
    </lineage>
</organism>
<name>A0A0F3IVH2_9PROT</name>
<keyword evidence="1 4" id="KW-0963">Cytoplasm</keyword>
<dbReference type="EMBL" id="LAJY01000252">
    <property type="protein sequence ID" value="KJV09589.1"/>
    <property type="molecule type" value="Genomic_DNA"/>
</dbReference>
<evidence type="ECO:0000259" key="5">
    <source>
        <dbReference type="Pfam" id="PF04376"/>
    </source>
</evidence>
<dbReference type="GO" id="GO:0004057">
    <property type="term" value="F:arginyl-tRNA--protein transferase activity"/>
    <property type="evidence" value="ECO:0007669"/>
    <property type="project" value="InterPro"/>
</dbReference>
<evidence type="ECO:0000313" key="8">
    <source>
        <dbReference type="Proteomes" id="UP000033774"/>
    </source>
</evidence>
<reference evidence="7 8" key="1">
    <citation type="submission" date="2015-03" db="EMBL/GenBank/DDBJ databases">
        <title>Draft genome sequence of Elstera litoralis.</title>
        <authorList>
            <person name="Rahalkar M.C."/>
            <person name="Dhakephalkar P.K."/>
            <person name="Pore S.D."/>
            <person name="Arora P."/>
            <person name="Kapse N.G."/>
            <person name="Pandit P.S."/>
        </authorList>
    </citation>
    <scope>NUCLEOTIDE SEQUENCE [LARGE SCALE GENOMIC DNA]</scope>
    <source>
        <strain evidence="7 8">Dia-1</strain>
    </source>
</reference>
<dbReference type="PIRSF" id="PIRSF037208">
    <property type="entry name" value="ATE_pro_prd"/>
    <property type="match status" value="1"/>
</dbReference>
<dbReference type="InterPro" id="IPR017138">
    <property type="entry name" value="Asp_Glu_LeuTrfase"/>
</dbReference>
<dbReference type="PANTHER" id="PTHR21367:SF1">
    <property type="entry name" value="ARGINYL-TRNA--PROTEIN TRANSFERASE 1"/>
    <property type="match status" value="1"/>
</dbReference>
<dbReference type="AlphaFoldDB" id="A0A0F3IVH2"/>
<dbReference type="GO" id="GO:0005737">
    <property type="term" value="C:cytoplasm"/>
    <property type="evidence" value="ECO:0007669"/>
    <property type="project" value="UniProtKB-SubCell"/>
</dbReference>
<keyword evidence="8" id="KW-1185">Reference proteome</keyword>
<dbReference type="SUPFAM" id="SSF55729">
    <property type="entry name" value="Acyl-CoA N-acyltransferases (Nat)"/>
    <property type="match status" value="1"/>
</dbReference>
<keyword evidence="2 4" id="KW-0808">Transferase</keyword>